<dbReference type="GO" id="GO:0030170">
    <property type="term" value="F:pyridoxal phosphate binding"/>
    <property type="evidence" value="ECO:0007669"/>
    <property type="project" value="TreeGrafter"/>
</dbReference>
<reference evidence="1 2" key="1">
    <citation type="journal article" date="2014" name="Genome Announc.">
        <title>Draft Genome Sequence of the Boron-Tolerant and Moderately Halotolerant Bacterium Gracilibacillus boraciitolerans JCM 21714T.</title>
        <authorList>
            <person name="Ahmed I."/>
            <person name="Oshima K."/>
            <person name="Suda W."/>
            <person name="Kitamura K."/>
            <person name="Iida T."/>
            <person name="Ohmori Y."/>
            <person name="Fujiwara T."/>
            <person name="Hattori M."/>
            <person name="Ohkuma M."/>
        </authorList>
    </citation>
    <scope>NUCLEOTIDE SEQUENCE [LARGE SCALE GENOMIC DNA]</scope>
    <source>
        <strain evidence="1 2">JCM 21714</strain>
    </source>
</reference>
<dbReference type="EMBL" id="BAVS01000044">
    <property type="protein sequence ID" value="GAE95222.1"/>
    <property type="molecule type" value="Genomic_DNA"/>
</dbReference>
<organism evidence="1 2">
    <name type="scientific">Gracilibacillus boraciitolerans JCM 21714</name>
    <dbReference type="NCBI Taxonomy" id="1298598"/>
    <lineage>
        <taxon>Bacteria</taxon>
        <taxon>Bacillati</taxon>
        <taxon>Bacillota</taxon>
        <taxon>Bacilli</taxon>
        <taxon>Bacillales</taxon>
        <taxon>Bacillaceae</taxon>
        <taxon>Gracilibacillus</taxon>
    </lineage>
</organism>
<comment type="caution">
    <text evidence="1">The sequence shown here is derived from an EMBL/GenBank/DDBJ whole genome shotgun (WGS) entry which is preliminary data.</text>
</comment>
<protein>
    <submittedName>
        <fullName evidence="1">4-keto-6-deoxy-N-acetyl-D-hexosaminyl-aminotransferase</fullName>
    </submittedName>
</protein>
<dbReference type="Proteomes" id="UP000019102">
    <property type="component" value="Unassembled WGS sequence"/>
</dbReference>
<dbReference type="InterPro" id="IPR015421">
    <property type="entry name" value="PyrdxlP-dep_Trfase_major"/>
</dbReference>
<dbReference type="GO" id="GO:0008483">
    <property type="term" value="F:transaminase activity"/>
    <property type="evidence" value="ECO:0007669"/>
    <property type="project" value="UniProtKB-KW"/>
</dbReference>
<dbReference type="Gene3D" id="3.40.640.10">
    <property type="entry name" value="Type I PLP-dependent aspartate aminotransferase-like (Major domain)"/>
    <property type="match status" value="1"/>
</dbReference>
<name>W4VPU1_9BACI</name>
<gene>
    <name evidence="1" type="ORF">JCM21714_4437</name>
</gene>
<dbReference type="Pfam" id="PF01041">
    <property type="entry name" value="DegT_DnrJ_EryC1"/>
    <property type="match status" value="1"/>
</dbReference>
<proteinExistence type="predicted"/>
<sequence length="109" mass="11988">METTKVKERIFLSSPHMSDEGYEMQYVKEAFDTNWIAPLGENVNGFERELAEKVGSKAAAALSSGTAAIHLALKAAGVGEGGYCILSNTHFLCYCKSDYLSKCDTCFYR</sequence>
<dbReference type="GO" id="GO:0000271">
    <property type="term" value="P:polysaccharide biosynthetic process"/>
    <property type="evidence" value="ECO:0007669"/>
    <property type="project" value="TreeGrafter"/>
</dbReference>
<dbReference type="SUPFAM" id="SSF53383">
    <property type="entry name" value="PLP-dependent transferases"/>
    <property type="match status" value="1"/>
</dbReference>
<dbReference type="InterPro" id="IPR015424">
    <property type="entry name" value="PyrdxlP-dep_Trfase"/>
</dbReference>
<evidence type="ECO:0000313" key="2">
    <source>
        <dbReference type="Proteomes" id="UP000019102"/>
    </source>
</evidence>
<dbReference type="PANTHER" id="PTHR30244">
    <property type="entry name" value="TRANSAMINASE"/>
    <property type="match status" value="1"/>
</dbReference>
<dbReference type="eggNOG" id="COG0399">
    <property type="taxonomic scope" value="Bacteria"/>
</dbReference>
<dbReference type="STRING" id="1298598.JCM21714_4437"/>
<accession>W4VPU1</accession>
<evidence type="ECO:0000313" key="1">
    <source>
        <dbReference type="EMBL" id="GAE95222.1"/>
    </source>
</evidence>
<keyword evidence="1" id="KW-0808">Transferase</keyword>
<keyword evidence="2" id="KW-1185">Reference proteome</keyword>
<dbReference type="AlphaFoldDB" id="W4VPU1"/>
<keyword evidence="1" id="KW-0032">Aminotransferase</keyword>
<dbReference type="PANTHER" id="PTHR30244:SF34">
    <property type="entry name" value="DTDP-4-AMINO-4,6-DIDEOXYGALACTOSE TRANSAMINASE"/>
    <property type="match status" value="1"/>
</dbReference>
<dbReference type="InterPro" id="IPR000653">
    <property type="entry name" value="DegT/StrS_aminotransferase"/>
</dbReference>